<evidence type="ECO:0000313" key="2">
    <source>
        <dbReference type="EMBL" id="RFB03809.1"/>
    </source>
</evidence>
<name>A0A371RED9_9PROT</name>
<keyword evidence="3" id="KW-1185">Reference proteome</keyword>
<sequence>MGLLPALAAAAQPASNFPPIEDVVRGERYWNVVRGTDEAFGQKKFDHLLELMPPARNKTASWEIWATEWTEEDERGYEAFVQAIGRSGCISIDDCLRSDANPYRVYDDEDMLWLGDCTDMVYVLRGYYSWKRGLPFSFQDAISIRPGKDAGNDARYSKYGNRVVSRADVIQPEGRSPRNAPVLLNRIFNIVSTAMLRVHPEDERLQFADFYPVSVTREAVRPGTIAYDIYGHVSIVYEIEDDGRILLISSHPDYTVSREPYGHHVVRSEPELGSGLKAWRPIRLTGARQTSKGTYIGGNVVGAKNATLPDFSMEQYWGTHPDDSGRWDRSRFFVEDRFLPYYDWVRMRLRKPGTPYDPVEEMANATAALCSSFRARKTAVNLAVYAGVHEKPAPEKLPENIYGTYGDWERYATPSRDARLKTQAVELNELARDLIRRHEEGDPNINYPTGDLAAALFDVYDRAAKSCEINYKRSDDTVVKLNMHHAIDRIFDLSFDPYHCPERRWGAKGIELATCQEDPDKQKWYEAQRYLRNDPDRTYDLRTNFSADELKDPARHPPEDGGIGRATPPVIDFYTFLEEEAGEHTKPGAKLPATIILNSDAVNDEPLPPLKLRRRRR</sequence>
<evidence type="ECO:0000256" key="1">
    <source>
        <dbReference type="SAM" id="MobiDB-lite"/>
    </source>
</evidence>
<dbReference type="EMBL" id="QUQO01000001">
    <property type="protein sequence ID" value="RFB03809.1"/>
    <property type="molecule type" value="Genomic_DNA"/>
</dbReference>
<reference evidence="2 3" key="1">
    <citation type="submission" date="2018-08" db="EMBL/GenBank/DDBJ databases">
        <title>Parvularcula sp. SM1705, isolated from surface water of the South Sea China.</title>
        <authorList>
            <person name="Sun L."/>
        </authorList>
    </citation>
    <scope>NUCLEOTIDE SEQUENCE [LARGE SCALE GENOMIC DNA]</scope>
    <source>
        <strain evidence="2 3">SM1705</strain>
    </source>
</reference>
<feature type="compositionally biased region" description="Basic and acidic residues" evidence="1">
    <location>
        <begin position="548"/>
        <end position="559"/>
    </location>
</feature>
<proteinExistence type="predicted"/>
<gene>
    <name evidence="2" type="ORF">DX908_00045</name>
</gene>
<dbReference type="Proteomes" id="UP000264589">
    <property type="component" value="Unassembled WGS sequence"/>
</dbReference>
<dbReference type="InParanoid" id="A0A371RED9"/>
<feature type="region of interest" description="Disordered" evidence="1">
    <location>
        <begin position="547"/>
        <end position="567"/>
    </location>
</feature>
<organism evidence="2 3">
    <name type="scientific">Parvularcula marina</name>
    <dbReference type="NCBI Taxonomy" id="2292771"/>
    <lineage>
        <taxon>Bacteria</taxon>
        <taxon>Pseudomonadati</taxon>
        <taxon>Pseudomonadota</taxon>
        <taxon>Alphaproteobacteria</taxon>
        <taxon>Parvularculales</taxon>
        <taxon>Parvularculaceae</taxon>
        <taxon>Parvularcula</taxon>
    </lineage>
</organism>
<dbReference type="AlphaFoldDB" id="A0A371RED9"/>
<protein>
    <submittedName>
        <fullName evidence="2">Uncharacterized protein</fullName>
    </submittedName>
</protein>
<accession>A0A371RED9</accession>
<comment type="caution">
    <text evidence="2">The sequence shown here is derived from an EMBL/GenBank/DDBJ whole genome shotgun (WGS) entry which is preliminary data.</text>
</comment>
<evidence type="ECO:0000313" key="3">
    <source>
        <dbReference type="Proteomes" id="UP000264589"/>
    </source>
</evidence>